<dbReference type="InterPro" id="IPR015797">
    <property type="entry name" value="NUDIX_hydrolase-like_dom_sf"/>
</dbReference>
<protein>
    <recommendedName>
        <fullName evidence="2">Nudix hydrolase domain-containing protein</fullName>
    </recommendedName>
</protein>
<dbReference type="EMBL" id="JALLPB020000276">
    <property type="protein sequence ID" value="KAL3811153.1"/>
    <property type="molecule type" value="Genomic_DNA"/>
</dbReference>
<feature type="transmembrane region" description="Helical" evidence="1">
    <location>
        <begin position="12"/>
        <end position="34"/>
    </location>
</feature>
<feature type="domain" description="Nudix hydrolase" evidence="2">
    <location>
        <begin position="75"/>
        <end position="254"/>
    </location>
</feature>
<keyword evidence="4" id="KW-1185">Reference proteome</keyword>
<dbReference type="InterPro" id="IPR000086">
    <property type="entry name" value="NUDIX_hydrolase_dom"/>
</dbReference>
<dbReference type="CDD" id="cd02883">
    <property type="entry name" value="NUDIX_Hydrolase"/>
    <property type="match status" value="2"/>
</dbReference>
<evidence type="ECO:0000259" key="2">
    <source>
        <dbReference type="PROSITE" id="PS51462"/>
    </source>
</evidence>
<proteinExistence type="predicted"/>
<dbReference type="AlphaFoldDB" id="A0ABD3RE84"/>
<sequence length="514" mass="57206">MVITSRQQIFTLLRTAIIYAGITALTLTVHFQYFRRSSSQSPVNNRIINSSSAASAGNITERPPSSSSGIMTSEFLKEDYRAFIFATHPLHGILLLHCTRKKNKGPHFQAPGGHIDKEDFDDAVSTTSNEGPAILLQACKIGAARELYEETGIDVRSELNRLQPARLWNDPEDSLVNVIQFRLFFKLCLDNGDFASDYSNASGNGLSRPMDNMSPHLMLKLSHEHQGWRFEPDRMKAVDLLVDHSGGKVSKALEMAINQGEIENAKSELDAINVAEKYVKDDYRSFIFAKHPLYGILLLQCTRKKKKGTHFQVPGGHIDKKDFVDAASNALGDCNRGSAILIRACKIGAARELFEETGIDIRSELDRLQSVRLRNDPKNSLVNELKSRIFFKLCLEDGDFANKDNASSESLFRPINKKPLHLMLRLSHEHQGFVFEPDAMKAVEMLLDHSGGKVSKALEMAIDHGEIEDANGVVGLTDKVADILGESKIIGQPVKTEGDELENKARSYNCFNCC</sequence>
<dbReference type="Proteomes" id="UP001530377">
    <property type="component" value="Unassembled WGS sequence"/>
</dbReference>
<dbReference type="Gene3D" id="3.90.79.10">
    <property type="entry name" value="Nucleoside Triphosphate Pyrophosphohydrolase"/>
    <property type="match status" value="2"/>
</dbReference>
<organism evidence="3 4">
    <name type="scientific">Cyclostephanos tholiformis</name>
    <dbReference type="NCBI Taxonomy" id="382380"/>
    <lineage>
        <taxon>Eukaryota</taxon>
        <taxon>Sar</taxon>
        <taxon>Stramenopiles</taxon>
        <taxon>Ochrophyta</taxon>
        <taxon>Bacillariophyta</taxon>
        <taxon>Coscinodiscophyceae</taxon>
        <taxon>Thalassiosirophycidae</taxon>
        <taxon>Stephanodiscales</taxon>
        <taxon>Stephanodiscaceae</taxon>
        <taxon>Cyclostephanos</taxon>
    </lineage>
</organism>
<reference evidence="3 4" key="1">
    <citation type="submission" date="2024-10" db="EMBL/GenBank/DDBJ databases">
        <title>Updated reference genomes for cyclostephanoid diatoms.</title>
        <authorList>
            <person name="Roberts W.R."/>
            <person name="Alverson A.J."/>
        </authorList>
    </citation>
    <scope>NUCLEOTIDE SEQUENCE [LARGE SCALE GENOMIC DNA]</scope>
    <source>
        <strain evidence="3 4">AJA228-03</strain>
    </source>
</reference>
<dbReference type="PROSITE" id="PS51462">
    <property type="entry name" value="NUDIX"/>
    <property type="match status" value="2"/>
</dbReference>
<keyword evidence="1" id="KW-0472">Membrane</keyword>
<evidence type="ECO:0000256" key="1">
    <source>
        <dbReference type="SAM" id="Phobius"/>
    </source>
</evidence>
<keyword evidence="1" id="KW-0812">Transmembrane</keyword>
<keyword evidence="1" id="KW-1133">Transmembrane helix</keyword>
<name>A0ABD3RE84_9STRA</name>
<evidence type="ECO:0000313" key="4">
    <source>
        <dbReference type="Proteomes" id="UP001530377"/>
    </source>
</evidence>
<evidence type="ECO:0000313" key="3">
    <source>
        <dbReference type="EMBL" id="KAL3811153.1"/>
    </source>
</evidence>
<accession>A0ABD3RE84</accession>
<gene>
    <name evidence="3" type="ORF">ACHAXA_001368</name>
</gene>
<feature type="domain" description="Nudix hydrolase" evidence="2">
    <location>
        <begin position="278"/>
        <end position="440"/>
    </location>
</feature>
<dbReference type="SUPFAM" id="SSF55811">
    <property type="entry name" value="Nudix"/>
    <property type="match status" value="2"/>
</dbReference>
<comment type="caution">
    <text evidence="3">The sequence shown here is derived from an EMBL/GenBank/DDBJ whole genome shotgun (WGS) entry which is preliminary data.</text>
</comment>